<dbReference type="Proteomes" id="UP001324634">
    <property type="component" value="Chromosome"/>
</dbReference>
<evidence type="ECO:0000313" key="1">
    <source>
        <dbReference type="EMBL" id="WPU66871.1"/>
    </source>
</evidence>
<accession>A0AAX4HV63</accession>
<dbReference type="RefSeq" id="WP_321399508.1">
    <property type="nucleotide sequence ID" value="NZ_CP139487.1"/>
</dbReference>
<name>A0AAX4HV63_9BACT</name>
<reference evidence="1 2" key="1">
    <citation type="submission" date="2023-11" db="EMBL/GenBank/DDBJ databases">
        <title>Peredibacter starrii A3.12.</title>
        <authorList>
            <person name="Mitchell R.J."/>
        </authorList>
    </citation>
    <scope>NUCLEOTIDE SEQUENCE [LARGE SCALE GENOMIC DNA]</scope>
    <source>
        <strain evidence="1 2">A3.12</strain>
    </source>
</reference>
<keyword evidence="2" id="KW-1185">Reference proteome</keyword>
<dbReference type="KEGG" id="psti:SOO65_08925"/>
<dbReference type="AlphaFoldDB" id="A0AAX4HV63"/>
<sequence>MKYLVFTLIFFVQANVWAARPYSIKAMVDLRPVEDQRYFEETLGDVGKLNLPELTFNNDQVSFTIRGKRFTGKAVDEYKLMLQGKELDFGPGKLFKAHEELEKIWREKNFTYTSFLIPEAHAVGELLVVGGVVAAIALSLTHSHYVAQTLNRHCEELQLSDSLTSQDVKSAKTDLGKTRLCNAGKDQWPVIVKACEEMRSCIMDLEEKLGHFSGAINNSGRGLIKDVKEIQRAPSSSLKKASNQ</sequence>
<dbReference type="EMBL" id="CP139487">
    <property type="protein sequence ID" value="WPU66871.1"/>
    <property type="molecule type" value="Genomic_DNA"/>
</dbReference>
<proteinExistence type="predicted"/>
<gene>
    <name evidence="1" type="ORF">SOO65_08925</name>
</gene>
<protein>
    <submittedName>
        <fullName evidence="1">Uncharacterized protein</fullName>
    </submittedName>
</protein>
<evidence type="ECO:0000313" key="2">
    <source>
        <dbReference type="Proteomes" id="UP001324634"/>
    </source>
</evidence>
<organism evidence="1 2">
    <name type="scientific">Peredibacter starrii</name>
    <dbReference type="NCBI Taxonomy" id="28202"/>
    <lineage>
        <taxon>Bacteria</taxon>
        <taxon>Pseudomonadati</taxon>
        <taxon>Bdellovibrionota</taxon>
        <taxon>Bacteriovoracia</taxon>
        <taxon>Bacteriovoracales</taxon>
        <taxon>Bacteriovoracaceae</taxon>
        <taxon>Peredibacter</taxon>
    </lineage>
</organism>